<feature type="transmembrane region" description="Helical" evidence="1">
    <location>
        <begin position="12"/>
        <end position="35"/>
    </location>
</feature>
<keyword evidence="1" id="KW-0472">Membrane</keyword>
<evidence type="ECO:0000313" key="3">
    <source>
        <dbReference type="Proteomes" id="UP001519342"/>
    </source>
</evidence>
<dbReference type="Proteomes" id="UP001519342">
    <property type="component" value="Unassembled WGS sequence"/>
</dbReference>
<protein>
    <recommendedName>
        <fullName evidence="4">Type II secretion system protein</fullName>
    </recommendedName>
</protein>
<keyword evidence="1" id="KW-1133">Transmembrane helix</keyword>
<keyword evidence="3" id="KW-1185">Reference proteome</keyword>
<dbReference type="RefSeq" id="WP_209511977.1">
    <property type="nucleotide sequence ID" value="NZ_JAGGKS010000006.1"/>
</dbReference>
<organism evidence="2 3">
    <name type="scientific">Sedimentibacter acidaminivorans</name>
    <dbReference type="NCBI Taxonomy" id="913099"/>
    <lineage>
        <taxon>Bacteria</taxon>
        <taxon>Bacillati</taxon>
        <taxon>Bacillota</taxon>
        <taxon>Tissierellia</taxon>
        <taxon>Sedimentibacter</taxon>
    </lineage>
</organism>
<keyword evidence="1" id="KW-0812">Transmembrane</keyword>
<name>A0ABS4GEV8_9FIRM</name>
<sequence>MKGKSSISLEVSLVEIILSVLIFAITGIIMLNCFAMARYTQIKSNDITIASLKSQTFLEYIKSSKNNNEMNEIIKKMFDEIYYDNSSSKYVNYYDKNWNKCDDKNRIYFIELYISTSELNSGELNDIKINIGRIKKYPFIDKKNSSSSIFVIETKKFFPINIIRGKQDV</sequence>
<accession>A0ABS4GEV8</accession>
<proteinExistence type="predicted"/>
<reference evidence="2 3" key="1">
    <citation type="submission" date="2021-03" db="EMBL/GenBank/DDBJ databases">
        <title>Genomic Encyclopedia of Type Strains, Phase IV (KMG-IV): sequencing the most valuable type-strain genomes for metagenomic binning, comparative biology and taxonomic classification.</title>
        <authorList>
            <person name="Goeker M."/>
        </authorList>
    </citation>
    <scope>NUCLEOTIDE SEQUENCE [LARGE SCALE GENOMIC DNA]</scope>
    <source>
        <strain evidence="2 3">DSM 24004</strain>
    </source>
</reference>
<gene>
    <name evidence="2" type="ORF">J2Z76_002103</name>
</gene>
<evidence type="ECO:0008006" key="4">
    <source>
        <dbReference type="Google" id="ProtNLM"/>
    </source>
</evidence>
<evidence type="ECO:0000313" key="2">
    <source>
        <dbReference type="EMBL" id="MBP1926238.1"/>
    </source>
</evidence>
<comment type="caution">
    <text evidence="2">The sequence shown here is derived from an EMBL/GenBank/DDBJ whole genome shotgun (WGS) entry which is preliminary data.</text>
</comment>
<evidence type="ECO:0000256" key="1">
    <source>
        <dbReference type="SAM" id="Phobius"/>
    </source>
</evidence>
<dbReference type="EMBL" id="JAGGKS010000006">
    <property type="protein sequence ID" value="MBP1926238.1"/>
    <property type="molecule type" value="Genomic_DNA"/>
</dbReference>